<feature type="compositionally biased region" description="Basic and acidic residues" evidence="1">
    <location>
        <begin position="175"/>
        <end position="207"/>
    </location>
</feature>
<dbReference type="EMBL" id="JALJOT010000018">
    <property type="protein sequence ID" value="KAK9901338.1"/>
    <property type="molecule type" value="Genomic_DNA"/>
</dbReference>
<feature type="compositionally biased region" description="Polar residues" evidence="1">
    <location>
        <begin position="98"/>
        <end position="107"/>
    </location>
</feature>
<organism evidence="3 4">
    <name type="scientific">Coccomyxa subellipsoidea</name>
    <dbReference type="NCBI Taxonomy" id="248742"/>
    <lineage>
        <taxon>Eukaryota</taxon>
        <taxon>Viridiplantae</taxon>
        <taxon>Chlorophyta</taxon>
        <taxon>core chlorophytes</taxon>
        <taxon>Trebouxiophyceae</taxon>
        <taxon>Trebouxiophyceae incertae sedis</taxon>
        <taxon>Coccomyxaceae</taxon>
        <taxon>Coccomyxa</taxon>
    </lineage>
</organism>
<comment type="caution">
    <text evidence="3">The sequence shown here is derived from an EMBL/GenBank/DDBJ whole genome shotgun (WGS) entry which is preliminary data.</text>
</comment>
<name>A0ABR2YB41_9CHLO</name>
<dbReference type="InterPro" id="IPR032698">
    <property type="entry name" value="SirB1_N"/>
</dbReference>
<accession>A0ABR2YB41</accession>
<sequence>MLIALEDEAAAAVDEQESRARTSRIVESFVGGNSGNDTHLFPPREIGSASTWSLERLDALAAEATALFRMRCLMGPTPVQSRDPPPPLEPKPRRRNASSHPRTSSPESAHINGLVQPVGGSADTSKPHIDEEQQQSMEGERGSIPKSHGSTACSPNGQSNLVGGKGPTGRRGRRQKEGRQGVQRRADEAEPSCSKEEQQQRRQELQQRQRHGRVRGARSPVCDYPVQALAAVNDVLFERHGYRRMTRHGDPRDSQLSAVLERGTGGSAALAILYMEVCERMGLRMAARPLEGGRHFVLWPTDAPLRSCGQRFVVDSYSQGALFLLDEICQLFEHDGPSDELLTNPASKKEILGALLATLRDTHWAAAVGCQPEPGLMVPVSLSTALGSTAVIAQVTGMNMERAIAAAERRAYLLPECRSTQLELCLLYYFAGHHTDAWEELKMMQGDHVSAQPAPQDALLPLFMQKLKLCKSMESTDA</sequence>
<evidence type="ECO:0000313" key="4">
    <source>
        <dbReference type="Proteomes" id="UP001491310"/>
    </source>
</evidence>
<keyword evidence="4" id="KW-1185">Reference proteome</keyword>
<gene>
    <name evidence="3" type="ORF">WJX75_007431</name>
</gene>
<feature type="domain" description="Protein SirB1 N-terminal" evidence="2">
    <location>
        <begin position="212"/>
        <end position="354"/>
    </location>
</feature>
<reference evidence="3 4" key="1">
    <citation type="journal article" date="2024" name="Nat. Commun.">
        <title>Phylogenomics reveals the evolutionary origins of lichenization in chlorophyte algae.</title>
        <authorList>
            <person name="Puginier C."/>
            <person name="Libourel C."/>
            <person name="Otte J."/>
            <person name="Skaloud P."/>
            <person name="Haon M."/>
            <person name="Grisel S."/>
            <person name="Petersen M."/>
            <person name="Berrin J.G."/>
            <person name="Delaux P.M."/>
            <person name="Dal Grande F."/>
            <person name="Keller J."/>
        </authorList>
    </citation>
    <scope>NUCLEOTIDE SEQUENCE [LARGE SCALE GENOMIC DNA]</scope>
    <source>
        <strain evidence="3 4">SAG 216-7</strain>
    </source>
</reference>
<dbReference type="Proteomes" id="UP001491310">
    <property type="component" value="Unassembled WGS sequence"/>
</dbReference>
<feature type="compositionally biased region" description="Polar residues" evidence="1">
    <location>
        <begin position="148"/>
        <end position="161"/>
    </location>
</feature>
<proteinExistence type="predicted"/>
<protein>
    <recommendedName>
        <fullName evidence="2">Protein SirB1 N-terminal domain-containing protein</fullName>
    </recommendedName>
</protein>
<feature type="region of interest" description="Disordered" evidence="1">
    <location>
        <begin position="75"/>
        <end position="218"/>
    </location>
</feature>
<evidence type="ECO:0000259" key="2">
    <source>
        <dbReference type="Pfam" id="PF13369"/>
    </source>
</evidence>
<evidence type="ECO:0000256" key="1">
    <source>
        <dbReference type="SAM" id="MobiDB-lite"/>
    </source>
</evidence>
<dbReference type="PANTHER" id="PTHR31350:SF29">
    <property type="entry name" value="PROTEIN SIRB1 N-TERMINAL DOMAIN-CONTAINING PROTEIN"/>
    <property type="match status" value="1"/>
</dbReference>
<evidence type="ECO:0000313" key="3">
    <source>
        <dbReference type="EMBL" id="KAK9901338.1"/>
    </source>
</evidence>
<dbReference type="Pfam" id="PF13369">
    <property type="entry name" value="Transglut_core2"/>
    <property type="match status" value="1"/>
</dbReference>
<dbReference type="PANTHER" id="PTHR31350">
    <property type="entry name" value="SI:DKEY-261L7.2"/>
    <property type="match status" value="1"/>
</dbReference>